<organism evidence="1 2">
    <name type="scientific">Metabacillus lacus</name>
    <dbReference type="NCBI Taxonomy" id="1983721"/>
    <lineage>
        <taxon>Bacteria</taxon>
        <taxon>Bacillati</taxon>
        <taxon>Bacillota</taxon>
        <taxon>Bacilli</taxon>
        <taxon>Bacillales</taxon>
        <taxon>Bacillaceae</taxon>
        <taxon>Metabacillus</taxon>
    </lineage>
</organism>
<reference evidence="1 2" key="1">
    <citation type="submission" date="2019-11" db="EMBL/GenBank/DDBJ databases">
        <title>Bacillus lacus genome.</title>
        <authorList>
            <person name="Allen C.J."/>
            <person name="Newman J.D."/>
        </authorList>
    </citation>
    <scope>NUCLEOTIDE SEQUENCE [LARGE SCALE GENOMIC DNA]</scope>
    <source>
        <strain evidence="1 2">KCTC 33946</strain>
    </source>
</reference>
<dbReference type="OrthoDB" id="5165286at2"/>
<dbReference type="EMBL" id="WKKI01000035">
    <property type="protein sequence ID" value="MRX73470.1"/>
    <property type="molecule type" value="Genomic_DNA"/>
</dbReference>
<protein>
    <submittedName>
        <fullName evidence="1">Uncharacterized protein</fullName>
    </submittedName>
</protein>
<sequence length="61" mass="6501">MLEHNVIEVEAGKTIDVPVYIKIPNGKEGPKPTELTFTAVSETNTSLKASITHRAGPGKGK</sequence>
<name>A0A7X2J126_9BACI</name>
<dbReference type="AlphaFoldDB" id="A0A7X2J126"/>
<dbReference type="Proteomes" id="UP000448867">
    <property type="component" value="Unassembled WGS sequence"/>
</dbReference>
<evidence type="ECO:0000313" key="2">
    <source>
        <dbReference type="Proteomes" id="UP000448867"/>
    </source>
</evidence>
<keyword evidence="2" id="KW-1185">Reference proteome</keyword>
<dbReference type="RefSeq" id="WP_154308932.1">
    <property type="nucleotide sequence ID" value="NZ_WKKI01000035.1"/>
</dbReference>
<accession>A0A7X2J126</accession>
<gene>
    <name evidence="1" type="ORF">GJU40_15105</name>
</gene>
<proteinExistence type="predicted"/>
<comment type="caution">
    <text evidence="1">The sequence shown here is derived from an EMBL/GenBank/DDBJ whole genome shotgun (WGS) entry which is preliminary data.</text>
</comment>
<evidence type="ECO:0000313" key="1">
    <source>
        <dbReference type="EMBL" id="MRX73470.1"/>
    </source>
</evidence>